<dbReference type="RefSeq" id="WP_043868772.1">
    <property type="nucleotide sequence ID" value="NZ_CP004393.1"/>
</dbReference>
<dbReference type="GO" id="GO:0003677">
    <property type="term" value="F:DNA binding"/>
    <property type="evidence" value="ECO:0007669"/>
    <property type="project" value="InterPro"/>
</dbReference>
<accession>A0A0B5DQE3</accession>
<dbReference type="GO" id="GO:0097367">
    <property type="term" value="F:carbohydrate derivative binding"/>
    <property type="evidence" value="ECO:0007669"/>
    <property type="project" value="InterPro"/>
</dbReference>
<dbReference type="Gene3D" id="3.40.50.10490">
    <property type="entry name" value="Glucose-6-phosphate isomerase like protein, domain 1"/>
    <property type="match status" value="1"/>
</dbReference>
<dbReference type="GO" id="GO:0003700">
    <property type="term" value="F:DNA-binding transcription factor activity"/>
    <property type="evidence" value="ECO:0007669"/>
    <property type="project" value="InterPro"/>
</dbReference>
<dbReference type="InterPro" id="IPR001347">
    <property type="entry name" value="SIS_dom"/>
</dbReference>
<gene>
    <name evidence="3" type="ORF">P73_1043</name>
</gene>
<dbReference type="Gene3D" id="1.10.10.10">
    <property type="entry name" value="Winged helix-like DNA-binding domain superfamily/Winged helix DNA-binding domain"/>
    <property type="match status" value="1"/>
</dbReference>
<evidence type="ECO:0000313" key="3">
    <source>
        <dbReference type="EMBL" id="AJE45758.1"/>
    </source>
</evidence>
<keyword evidence="4" id="KW-1185">Reference proteome</keyword>
<dbReference type="SUPFAM" id="SSF53697">
    <property type="entry name" value="SIS domain"/>
    <property type="match status" value="1"/>
</dbReference>
<dbReference type="KEGG" id="cid:P73_1043"/>
<evidence type="ECO:0000259" key="1">
    <source>
        <dbReference type="PROSITE" id="PS51071"/>
    </source>
</evidence>
<dbReference type="Proteomes" id="UP000031521">
    <property type="component" value="Chromosome"/>
</dbReference>
<dbReference type="HOGENOM" id="CLU_055769_1_2_5"/>
<dbReference type="PANTHER" id="PTHR30514:SF18">
    <property type="entry name" value="RPIR-FAMILY TRANSCRIPTIONAL REGULATOR"/>
    <property type="match status" value="1"/>
</dbReference>
<reference evidence="3 4" key="1">
    <citation type="journal article" date="2014" name="Int. J. Syst. Evol. Microbiol.">
        <title>Celeribacter indicus sp. nov., a polycyclic aromatic hydrocarbon-degrading bacterium from deep-sea sediment and reclassification of Huaishuia halophila as Celeribacter halophilus comb. nov.</title>
        <authorList>
            <person name="Lai Q."/>
            <person name="Cao J."/>
            <person name="Yuan J."/>
            <person name="Li F."/>
            <person name="Shao Z."/>
        </authorList>
    </citation>
    <scope>NUCLEOTIDE SEQUENCE [LARGE SCALE GENOMIC DNA]</scope>
    <source>
        <strain evidence="3">P73</strain>
    </source>
</reference>
<feature type="domain" description="SIS" evidence="2">
    <location>
        <begin position="124"/>
        <end position="262"/>
    </location>
</feature>
<dbReference type="PROSITE" id="PS51071">
    <property type="entry name" value="HTH_RPIR"/>
    <property type="match status" value="1"/>
</dbReference>
<feature type="domain" description="HTH rpiR-type" evidence="1">
    <location>
        <begin position="3"/>
        <end position="79"/>
    </location>
</feature>
<dbReference type="AlphaFoldDB" id="A0A0B5DQE3"/>
<dbReference type="GO" id="GO:1901135">
    <property type="term" value="P:carbohydrate derivative metabolic process"/>
    <property type="evidence" value="ECO:0007669"/>
    <property type="project" value="InterPro"/>
</dbReference>
<dbReference type="EMBL" id="CP004393">
    <property type="protein sequence ID" value="AJE45758.1"/>
    <property type="molecule type" value="Genomic_DNA"/>
</dbReference>
<dbReference type="InterPro" id="IPR036388">
    <property type="entry name" value="WH-like_DNA-bd_sf"/>
</dbReference>
<dbReference type="STRING" id="1208324.P73_1043"/>
<dbReference type="Pfam" id="PF01418">
    <property type="entry name" value="HTH_6"/>
    <property type="match status" value="1"/>
</dbReference>
<proteinExistence type="predicted"/>
<evidence type="ECO:0000259" key="2">
    <source>
        <dbReference type="PROSITE" id="PS51464"/>
    </source>
</evidence>
<sequence>MASRLILRIQERSARLTSSEKKIAQVLLQNQSLVETHTATELARLAGVSKATTARFFRSLGYADFEEVRLQAREERNRREPYADSESVAQPATFGRTISDHLELELRNLTRTFEELRSDLLPDIAQVLEDAPRIWFVGFGDEQGLARLGQSLFARLRHGVHELRGQGQSWANELSMTGLRDALILLTFEPRPKVLRPLLAHARTTRMRVITLTDHVYAPQAERFSEIVLPCHVASYGAFPTHATMSSVLRLIAVAYMGRNPEAVGQRISTLAAIDEELDLFE</sequence>
<dbReference type="PANTHER" id="PTHR30514">
    <property type="entry name" value="GLUCOKINASE"/>
    <property type="match status" value="1"/>
</dbReference>
<dbReference type="InterPro" id="IPR047640">
    <property type="entry name" value="RpiR-like"/>
</dbReference>
<dbReference type="PROSITE" id="PS51464">
    <property type="entry name" value="SIS"/>
    <property type="match status" value="1"/>
</dbReference>
<protein>
    <submittedName>
        <fullName evidence="3">RpiR family transcriptional regulator</fullName>
    </submittedName>
</protein>
<organism evidence="3 4">
    <name type="scientific">Celeribacter indicus</name>
    <dbReference type="NCBI Taxonomy" id="1208324"/>
    <lineage>
        <taxon>Bacteria</taxon>
        <taxon>Pseudomonadati</taxon>
        <taxon>Pseudomonadota</taxon>
        <taxon>Alphaproteobacteria</taxon>
        <taxon>Rhodobacterales</taxon>
        <taxon>Roseobacteraceae</taxon>
        <taxon>Celeribacter</taxon>
    </lineage>
</organism>
<dbReference type="SUPFAM" id="SSF46689">
    <property type="entry name" value="Homeodomain-like"/>
    <property type="match status" value="1"/>
</dbReference>
<dbReference type="InterPro" id="IPR009057">
    <property type="entry name" value="Homeodomain-like_sf"/>
</dbReference>
<dbReference type="InterPro" id="IPR046348">
    <property type="entry name" value="SIS_dom_sf"/>
</dbReference>
<evidence type="ECO:0000313" key="4">
    <source>
        <dbReference type="Proteomes" id="UP000031521"/>
    </source>
</evidence>
<dbReference type="OrthoDB" id="3237351at2"/>
<name>A0A0B5DQE3_9RHOB</name>
<dbReference type="InterPro" id="IPR000281">
    <property type="entry name" value="HTH_RpiR"/>
</dbReference>